<protein>
    <submittedName>
        <fullName evidence="2">Uncharacterized protein</fullName>
    </submittedName>
</protein>
<feature type="region of interest" description="Disordered" evidence="1">
    <location>
        <begin position="1"/>
        <end position="30"/>
    </location>
</feature>
<reference evidence="2 3" key="1">
    <citation type="submission" date="2018-02" db="EMBL/GenBank/DDBJ databases">
        <title>Draft genome of wild Prunus yedoensis var. nudiflora.</title>
        <authorList>
            <person name="Baek S."/>
            <person name="Kim J.-H."/>
            <person name="Choi K."/>
            <person name="Kim G.-B."/>
            <person name="Cho A."/>
            <person name="Jang H."/>
            <person name="Shin C.-H."/>
            <person name="Yu H.-J."/>
            <person name="Mun J.-H."/>
        </authorList>
    </citation>
    <scope>NUCLEOTIDE SEQUENCE [LARGE SCALE GENOMIC DNA]</scope>
    <source>
        <strain evidence="3">cv. Jeju island</strain>
        <tissue evidence="2">Leaf</tissue>
    </source>
</reference>
<sequence>MEGSLEIQGKRMGEKVESLGRKTEKEQPTVECSKEKVKPWLECSMEKGQRHVWESAQGTWPVTLFF</sequence>
<evidence type="ECO:0000256" key="1">
    <source>
        <dbReference type="SAM" id="MobiDB-lite"/>
    </source>
</evidence>
<name>A0A314YF22_PRUYE</name>
<comment type="caution">
    <text evidence="2">The sequence shown here is derived from an EMBL/GenBank/DDBJ whole genome shotgun (WGS) entry which is preliminary data.</text>
</comment>
<accession>A0A314YF22</accession>
<gene>
    <name evidence="2" type="ORF">Pyn_36108</name>
</gene>
<organism evidence="2 3">
    <name type="scientific">Prunus yedoensis var. nudiflora</name>
    <dbReference type="NCBI Taxonomy" id="2094558"/>
    <lineage>
        <taxon>Eukaryota</taxon>
        <taxon>Viridiplantae</taxon>
        <taxon>Streptophyta</taxon>
        <taxon>Embryophyta</taxon>
        <taxon>Tracheophyta</taxon>
        <taxon>Spermatophyta</taxon>
        <taxon>Magnoliopsida</taxon>
        <taxon>eudicotyledons</taxon>
        <taxon>Gunneridae</taxon>
        <taxon>Pentapetalae</taxon>
        <taxon>rosids</taxon>
        <taxon>fabids</taxon>
        <taxon>Rosales</taxon>
        <taxon>Rosaceae</taxon>
        <taxon>Amygdaloideae</taxon>
        <taxon>Amygdaleae</taxon>
        <taxon>Prunus</taxon>
    </lineage>
</organism>
<keyword evidence="3" id="KW-1185">Reference proteome</keyword>
<dbReference type="EMBL" id="PJQY01001421">
    <property type="protein sequence ID" value="PQQ02764.1"/>
    <property type="molecule type" value="Genomic_DNA"/>
</dbReference>
<evidence type="ECO:0000313" key="3">
    <source>
        <dbReference type="Proteomes" id="UP000250321"/>
    </source>
</evidence>
<evidence type="ECO:0000313" key="2">
    <source>
        <dbReference type="EMBL" id="PQQ02764.1"/>
    </source>
</evidence>
<feature type="compositionally biased region" description="Basic and acidic residues" evidence="1">
    <location>
        <begin position="8"/>
        <end position="30"/>
    </location>
</feature>
<proteinExistence type="predicted"/>
<dbReference type="AlphaFoldDB" id="A0A314YF22"/>
<dbReference type="Proteomes" id="UP000250321">
    <property type="component" value="Unassembled WGS sequence"/>
</dbReference>